<keyword evidence="8 14" id="KW-0963">Cytoplasm</keyword>
<dbReference type="EC" id="3.1.26.4" evidence="6 14"/>
<evidence type="ECO:0000256" key="13">
    <source>
        <dbReference type="ARBA" id="ARBA00023211"/>
    </source>
</evidence>
<evidence type="ECO:0000256" key="9">
    <source>
        <dbReference type="ARBA" id="ARBA00022722"/>
    </source>
</evidence>
<evidence type="ECO:0000256" key="2">
    <source>
        <dbReference type="ARBA" id="ARBA00001946"/>
    </source>
</evidence>
<keyword evidence="11 14" id="KW-0255">Endonuclease</keyword>
<dbReference type="PANTHER" id="PTHR10954:SF18">
    <property type="entry name" value="RIBONUCLEASE HII"/>
    <property type="match status" value="1"/>
</dbReference>
<feature type="binding site" evidence="14 15">
    <location>
        <position position="112"/>
    </location>
    <ligand>
        <name>a divalent metal cation</name>
        <dbReference type="ChEBI" id="CHEBI:60240"/>
    </ligand>
</feature>
<gene>
    <name evidence="14" type="primary">rnhB</name>
    <name evidence="18" type="ORF">NPA09_01115</name>
</gene>
<reference evidence="18" key="1">
    <citation type="submission" date="2022-07" db="EMBL/GenBank/DDBJ databases">
        <title>Complete genome of Mycoplasma equigenitalium type strain T37.</title>
        <authorList>
            <person name="Spergser J."/>
        </authorList>
    </citation>
    <scope>NUCLEOTIDE SEQUENCE</scope>
    <source>
        <strain evidence="18">T37</strain>
    </source>
</reference>
<feature type="domain" description="RNase H type-2" evidence="17">
    <location>
        <begin position="14"/>
        <end position="201"/>
    </location>
</feature>
<evidence type="ECO:0000256" key="16">
    <source>
        <dbReference type="RuleBase" id="RU003515"/>
    </source>
</evidence>
<evidence type="ECO:0000256" key="11">
    <source>
        <dbReference type="ARBA" id="ARBA00022759"/>
    </source>
</evidence>
<keyword evidence="13 14" id="KW-0464">Manganese</keyword>
<evidence type="ECO:0000256" key="4">
    <source>
        <dbReference type="ARBA" id="ARBA00004496"/>
    </source>
</evidence>
<comment type="catalytic activity">
    <reaction evidence="1 14 15 16">
        <text>Endonucleolytic cleavage to 5'-phosphomonoester.</text>
        <dbReference type="EC" id="3.1.26.4"/>
    </reaction>
</comment>
<dbReference type="PROSITE" id="PS51975">
    <property type="entry name" value="RNASE_H_2"/>
    <property type="match status" value="1"/>
</dbReference>
<evidence type="ECO:0000313" key="18">
    <source>
        <dbReference type="EMBL" id="UUD37158.1"/>
    </source>
</evidence>
<dbReference type="InterPro" id="IPR036397">
    <property type="entry name" value="RNaseH_sf"/>
</dbReference>
<evidence type="ECO:0000256" key="6">
    <source>
        <dbReference type="ARBA" id="ARBA00012180"/>
    </source>
</evidence>
<sequence length="201" mass="22587">MLDYEKKYWNGNFNLICGVDEAGRGCCAGPLVAAAVIFPKDYQNNQINDSKQLSNKQRVLIFDKIIADALAYEVKFIPAVEVDRINPKNASKLAMKNAIMELNIKPDLIITDFEKIDINIKQDNLVKGDTKSISVAAASILAKVARDKYMIELDGKYPGYKFAKHKGYCTKEHNQAIAKYGVTPEHRKSYKNIKKALSLQN</sequence>
<keyword evidence="12 14" id="KW-0378">Hydrolase</keyword>
<keyword evidence="10 14" id="KW-0479">Metal-binding</keyword>
<dbReference type="InterPro" id="IPR022898">
    <property type="entry name" value="RNase_HII"/>
</dbReference>
<protein>
    <recommendedName>
        <fullName evidence="7 14">Ribonuclease HII</fullName>
        <shortName evidence="14">RNase HII</shortName>
        <ecNumber evidence="6 14">3.1.26.4</ecNumber>
    </recommendedName>
</protein>
<dbReference type="InterPro" id="IPR024567">
    <property type="entry name" value="RNase_HII/HIII_dom"/>
</dbReference>
<dbReference type="InterPro" id="IPR012337">
    <property type="entry name" value="RNaseH-like_sf"/>
</dbReference>
<evidence type="ECO:0000259" key="17">
    <source>
        <dbReference type="PROSITE" id="PS51975"/>
    </source>
</evidence>
<dbReference type="HAMAP" id="MF_00052_B">
    <property type="entry name" value="RNase_HII_B"/>
    <property type="match status" value="1"/>
</dbReference>
<dbReference type="CDD" id="cd07182">
    <property type="entry name" value="RNase_HII_bacteria_HII_like"/>
    <property type="match status" value="1"/>
</dbReference>
<proteinExistence type="inferred from homology"/>
<evidence type="ECO:0000256" key="15">
    <source>
        <dbReference type="PROSITE-ProRule" id="PRU01319"/>
    </source>
</evidence>
<dbReference type="Gene3D" id="3.30.420.10">
    <property type="entry name" value="Ribonuclease H-like superfamily/Ribonuclease H"/>
    <property type="match status" value="1"/>
</dbReference>
<comment type="cofactor">
    <cofactor evidence="14 15">
        <name>Mn(2+)</name>
        <dbReference type="ChEBI" id="CHEBI:29035"/>
    </cofactor>
    <cofactor evidence="14 15">
        <name>Mg(2+)</name>
        <dbReference type="ChEBI" id="CHEBI:18420"/>
    </cofactor>
    <text evidence="14 15">Manganese or magnesium. Binds 1 divalent metal ion per monomer in the absence of substrate. May bind a second metal ion after substrate binding.</text>
</comment>
<dbReference type="GO" id="GO:0004523">
    <property type="term" value="F:RNA-DNA hybrid ribonuclease activity"/>
    <property type="evidence" value="ECO:0007669"/>
    <property type="project" value="UniProtKB-EC"/>
</dbReference>
<dbReference type="Pfam" id="PF01351">
    <property type="entry name" value="RNase_HII"/>
    <property type="match status" value="1"/>
</dbReference>
<evidence type="ECO:0000256" key="8">
    <source>
        <dbReference type="ARBA" id="ARBA00022490"/>
    </source>
</evidence>
<dbReference type="NCBIfam" id="NF000595">
    <property type="entry name" value="PRK00015.1-3"/>
    <property type="match status" value="1"/>
</dbReference>
<dbReference type="NCBIfam" id="NF000594">
    <property type="entry name" value="PRK00015.1-1"/>
    <property type="match status" value="1"/>
</dbReference>
<evidence type="ECO:0000313" key="19">
    <source>
        <dbReference type="Proteomes" id="UP001059576"/>
    </source>
</evidence>
<evidence type="ECO:0000256" key="5">
    <source>
        <dbReference type="ARBA" id="ARBA00007383"/>
    </source>
</evidence>
<evidence type="ECO:0000256" key="7">
    <source>
        <dbReference type="ARBA" id="ARBA00019179"/>
    </source>
</evidence>
<comment type="similarity">
    <text evidence="5 14 16">Belongs to the RNase HII family.</text>
</comment>
<comment type="subcellular location">
    <subcellularLocation>
        <location evidence="4 14">Cytoplasm</location>
    </subcellularLocation>
</comment>
<dbReference type="EMBL" id="CP101808">
    <property type="protein sequence ID" value="UUD37158.1"/>
    <property type="molecule type" value="Genomic_DNA"/>
</dbReference>
<comment type="function">
    <text evidence="3 14 16">Endonuclease that specifically degrades the RNA of RNA-DNA hybrids.</text>
</comment>
<organism evidence="18 19">
    <name type="scientific">Mycoplasmopsis equigenitalium</name>
    <dbReference type="NCBI Taxonomy" id="114883"/>
    <lineage>
        <taxon>Bacteria</taxon>
        <taxon>Bacillati</taxon>
        <taxon>Mycoplasmatota</taxon>
        <taxon>Mycoplasmoidales</taxon>
        <taxon>Metamycoplasmataceae</taxon>
        <taxon>Mycoplasmopsis</taxon>
    </lineage>
</organism>
<accession>A0ABY5J303</accession>
<evidence type="ECO:0000256" key="12">
    <source>
        <dbReference type="ARBA" id="ARBA00022801"/>
    </source>
</evidence>
<dbReference type="RefSeq" id="WP_129722130.1">
    <property type="nucleotide sequence ID" value="NZ_CP101808.1"/>
</dbReference>
<keyword evidence="9 14" id="KW-0540">Nuclease</keyword>
<keyword evidence="19" id="KW-1185">Reference proteome</keyword>
<dbReference type="InterPro" id="IPR001352">
    <property type="entry name" value="RNase_HII/HIII"/>
</dbReference>
<evidence type="ECO:0000256" key="1">
    <source>
        <dbReference type="ARBA" id="ARBA00000077"/>
    </source>
</evidence>
<name>A0ABY5J303_9BACT</name>
<dbReference type="Proteomes" id="UP001059576">
    <property type="component" value="Chromosome"/>
</dbReference>
<dbReference type="PANTHER" id="PTHR10954">
    <property type="entry name" value="RIBONUCLEASE H2 SUBUNIT A"/>
    <property type="match status" value="1"/>
</dbReference>
<feature type="binding site" evidence="14 15">
    <location>
        <position position="21"/>
    </location>
    <ligand>
        <name>a divalent metal cation</name>
        <dbReference type="ChEBI" id="CHEBI:60240"/>
    </ligand>
</feature>
<feature type="binding site" evidence="14 15">
    <location>
        <position position="20"/>
    </location>
    <ligand>
        <name>a divalent metal cation</name>
        <dbReference type="ChEBI" id="CHEBI:60240"/>
    </ligand>
</feature>
<dbReference type="SUPFAM" id="SSF53098">
    <property type="entry name" value="Ribonuclease H-like"/>
    <property type="match status" value="1"/>
</dbReference>
<evidence type="ECO:0000256" key="10">
    <source>
        <dbReference type="ARBA" id="ARBA00022723"/>
    </source>
</evidence>
<comment type="cofactor">
    <cofactor evidence="2">
        <name>Mg(2+)</name>
        <dbReference type="ChEBI" id="CHEBI:18420"/>
    </cofactor>
</comment>
<evidence type="ECO:0000256" key="14">
    <source>
        <dbReference type="HAMAP-Rule" id="MF_00052"/>
    </source>
</evidence>
<evidence type="ECO:0000256" key="3">
    <source>
        <dbReference type="ARBA" id="ARBA00004065"/>
    </source>
</evidence>